<proteinExistence type="predicted"/>
<feature type="region of interest" description="Disordered" evidence="1">
    <location>
        <begin position="635"/>
        <end position="678"/>
    </location>
</feature>
<evidence type="ECO:0000259" key="2">
    <source>
        <dbReference type="Pfam" id="PF00078"/>
    </source>
</evidence>
<feature type="compositionally biased region" description="Low complexity" evidence="1">
    <location>
        <begin position="649"/>
        <end position="661"/>
    </location>
</feature>
<keyword evidence="3" id="KW-0695">RNA-directed DNA polymerase</keyword>
<keyword evidence="3" id="KW-0808">Transferase</keyword>
<dbReference type="Gene3D" id="3.10.10.10">
    <property type="entry name" value="HIV Type 1 Reverse Transcriptase, subunit A, domain 1"/>
    <property type="match status" value="2"/>
</dbReference>
<dbReference type="SUPFAM" id="SSF56672">
    <property type="entry name" value="DNA/RNA polymerases"/>
    <property type="match status" value="2"/>
</dbReference>
<organism evidence="3">
    <name type="scientific">Tanacetum cinerariifolium</name>
    <name type="common">Dalmatian daisy</name>
    <name type="synonym">Chrysanthemum cinerariifolium</name>
    <dbReference type="NCBI Taxonomy" id="118510"/>
    <lineage>
        <taxon>Eukaryota</taxon>
        <taxon>Viridiplantae</taxon>
        <taxon>Streptophyta</taxon>
        <taxon>Embryophyta</taxon>
        <taxon>Tracheophyta</taxon>
        <taxon>Spermatophyta</taxon>
        <taxon>Magnoliopsida</taxon>
        <taxon>eudicotyledons</taxon>
        <taxon>Gunneridae</taxon>
        <taxon>Pentapetalae</taxon>
        <taxon>asterids</taxon>
        <taxon>campanulids</taxon>
        <taxon>Asterales</taxon>
        <taxon>Asteraceae</taxon>
        <taxon>Asteroideae</taxon>
        <taxon>Anthemideae</taxon>
        <taxon>Anthemidinae</taxon>
        <taxon>Tanacetum</taxon>
    </lineage>
</organism>
<dbReference type="EMBL" id="BKCJ010041192">
    <property type="protein sequence ID" value="GEV99027.1"/>
    <property type="molecule type" value="Genomic_DNA"/>
</dbReference>
<feature type="compositionally biased region" description="Polar residues" evidence="1">
    <location>
        <begin position="1"/>
        <end position="12"/>
    </location>
</feature>
<dbReference type="InterPro" id="IPR043128">
    <property type="entry name" value="Rev_trsase/Diguanyl_cyclase"/>
</dbReference>
<dbReference type="CDD" id="cd01647">
    <property type="entry name" value="RT_LTR"/>
    <property type="match status" value="1"/>
</dbReference>
<dbReference type="GO" id="GO:0003964">
    <property type="term" value="F:RNA-directed DNA polymerase activity"/>
    <property type="evidence" value="ECO:0007669"/>
    <property type="project" value="UniProtKB-KW"/>
</dbReference>
<dbReference type="InterPro" id="IPR053134">
    <property type="entry name" value="RNA-dir_DNA_polymerase"/>
</dbReference>
<protein>
    <submittedName>
        <fullName evidence="3">Reverse transcriptase domain-containing protein</fullName>
    </submittedName>
</protein>
<dbReference type="Gene3D" id="3.30.70.270">
    <property type="match status" value="2"/>
</dbReference>
<dbReference type="AlphaFoldDB" id="A0A699GYP2"/>
<dbReference type="InterPro" id="IPR000477">
    <property type="entry name" value="RT_dom"/>
</dbReference>
<reference evidence="3" key="1">
    <citation type="journal article" date="2019" name="Sci. Rep.">
        <title>Draft genome of Tanacetum cinerariifolium, the natural source of mosquito coil.</title>
        <authorList>
            <person name="Yamashiro T."/>
            <person name="Shiraishi A."/>
            <person name="Satake H."/>
            <person name="Nakayama K."/>
        </authorList>
    </citation>
    <scope>NUCLEOTIDE SEQUENCE</scope>
</reference>
<feature type="domain" description="Reverse transcriptase" evidence="2">
    <location>
        <begin position="113"/>
        <end position="244"/>
    </location>
</feature>
<keyword evidence="3" id="KW-0548">Nucleotidyltransferase</keyword>
<dbReference type="PANTHER" id="PTHR24559:SF444">
    <property type="entry name" value="REVERSE TRANSCRIPTASE DOMAIN-CONTAINING PROTEIN"/>
    <property type="match status" value="1"/>
</dbReference>
<gene>
    <name evidence="3" type="ORF">Tci_171004</name>
</gene>
<dbReference type="PANTHER" id="PTHR24559">
    <property type="entry name" value="TRANSPOSON TY3-I GAG-POL POLYPROTEIN"/>
    <property type="match status" value="1"/>
</dbReference>
<dbReference type="Pfam" id="PF00078">
    <property type="entry name" value="RVT_1"/>
    <property type="match status" value="1"/>
</dbReference>
<comment type="caution">
    <text evidence="3">The sequence shown here is derived from an EMBL/GenBank/DDBJ whole genome shotgun (WGS) entry which is preliminary data.</text>
</comment>
<evidence type="ECO:0000313" key="3">
    <source>
        <dbReference type="EMBL" id="GEV99027.1"/>
    </source>
</evidence>
<name>A0A699GYP2_TANCI</name>
<accession>A0A699GYP2</accession>
<sequence length="840" mass="95533">MQLSPFPSQEGTQADKKGKGEDELPEKSPESKPLKKVVIHDVHPDQTITIKGNLTVECRSRLIKIIRKHADAFTWTPTDMTRIPRFIAEHKLKTYHHIESRVQRKPSIAPDRRKVVKEELVEWLKAIIVTKDLYPLPEIDWKIESLMGFKYKCFLDSYKGYHQIQMAKKDEEKTSFHTDEGVFCYTKMPFGLKNARATYQRLVDTIFEGQMGRNLEAYMDDMVIKSKTELEMIKYVEETLLTLKSGQRSSQRYSTSDEVWSHHQNSEEVGISKDISCSGLLAPSLCSEHDQQAKMKATPKKLAYIDSDKEALAGSLARDYQSGNGWGEVNKLRGCEVSMSYSSRVGFMMLAGKIGEDVQCFKRGAGEKFWVLTLLVPQGYKSHCKFSPYGVKGFWVLAETALQGLQPICNLGLVALTLSGLTLDFSTLPTHTNDLDPKSVDSFEELSRKFLDEFSQQKRYAKDPIKIHGIKRRYNEGLQAFMDRFKSESAHIKGVPSVLRISAYMHGHGHPELAKKLNDKIPKTVDEMLERVGAFIRGEVVAESAEMVCPSQGDKWYILKMKIEEAVASGKLAHLVKDIRWNNQQSRIQGRNGVKIINMIKEGGNRKRPFKEGRSGLTDELTFPARPQCQHQVKTQKMQSSDGRFFKRNLSSSGSNRSSSNYEKVGRTGMRSLGAGGSMGIQATRKGVRFMEGEEVFTISHEPPDQYVTIRTTLIADCKQLLTEVLLENIEEGMIRKVWHPVWVTNMILVKLENGAKKVQVDYSSLNKVRAKDMYPFPEEGEGLASIMGYPYKCFLCLPKEYNQIRMPEDDKEKTEFHMEEGVYCFTHMPKELKNSAATL</sequence>
<feature type="region of interest" description="Disordered" evidence="1">
    <location>
        <begin position="1"/>
        <end position="36"/>
    </location>
</feature>
<dbReference type="InterPro" id="IPR043502">
    <property type="entry name" value="DNA/RNA_pol_sf"/>
</dbReference>
<evidence type="ECO:0000256" key="1">
    <source>
        <dbReference type="SAM" id="MobiDB-lite"/>
    </source>
</evidence>
<feature type="compositionally biased region" description="Basic and acidic residues" evidence="1">
    <location>
        <begin position="13"/>
        <end position="36"/>
    </location>
</feature>